<name>A0A090DF49_MESPL</name>
<sequence length="89" mass="10045">MNDDHSNEHPDRPKAFEIKIDRTTYKVQESTLTGAQLRKLPEPDIGPDRDLFEVIPGGSDQKIDDATKVEIRNGLRFFTAPAQINPGRD</sequence>
<reference evidence="2 3" key="1">
    <citation type="submission" date="2014-08" db="EMBL/GenBank/DDBJ databases">
        <authorList>
            <person name="Moulin Lionel"/>
        </authorList>
    </citation>
    <scope>NUCLEOTIDE SEQUENCE [LARGE SCALE GENOMIC DNA]</scope>
</reference>
<evidence type="ECO:0000259" key="1">
    <source>
        <dbReference type="Pfam" id="PF14452"/>
    </source>
</evidence>
<organism evidence="2 3">
    <name type="scientific">Mesorhizobium plurifarium</name>
    <dbReference type="NCBI Taxonomy" id="69974"/>
    <lineage>
        <taxon>Bacteria</taxon>
        <taxon>Pseudomonadati</taxon>
        <taxon>Pseudomonadota</taxon>
        <taxon>Alphaproteobacteria</taxon>
        <taxon>Hyphomicrobiales</taxon>
        <taxon>Phyllobacteriaceae</taxon>
        <taxon>Mesorhizobium</taxon>
    </lineage>
</organism>
<gene>
    <name evidence="2" type="ORF">MPLDJ20_100063</name>
</gene>
<protein>
    <recommendedName>
        <fullName evidence="1">Multi-ubiquitin domain-containing protein</fullName>
    </recommendedName>
</protein>
<dbReference type="Pfam" id="PF14452">
    <property type="entry name" value="Multi_ubiq"/>
    <property type="match status" value="1"/>
</dbReference>
<dbReference type="InterPro" id="IPR027802">
    <property type="entry name" value="Multi-ubiquitin_dom"/>
</dbReference>
<dbReference type="Proteomes" id="UP000046373">
    <property type="component" value="Unassembled WGS sequence"/>
</dbReference>
<proteinExistence type="predicted"/>
<dbReference type="EMBL" id="CCNB01000002">
    <property type="protein sequence ID" value="CDX14249.1"/>
    <property type="molecule type" value="Genomic_DNA"/>
</dbReference>
<accession>A0A090DF49</accession>
<feature type="domain" description="Multi-ubiquitin" evidence="1">
    <location>
        <begin position="16"/>
        <end position="79"/>
    </location>
</feature>
<evidence type="ECO:0000313" key="3">
    <source>
        <dbReference type="Proteomes" id="UP000046373"/>
    </source>
</evidence>
<dbReference type="AlphaFoldDB" id="A0A090DF49"/>
<evidence type="ECO:0000313" key="2">
    <source>
        <dbReference type="EMBL" id="CDX14249.1"/>
    </source>
</evidence>